<name>A0ABR7MIQ8_9BACT</name>
<dbReference type="InterPro" id="IPR041049">
    <property type="entry name" value="DUF5615"/>
</dbReference>
<feature type="domain" description="DUF5615" evidence="1">
    <location>
        <begin position="1"/>
        <end position="108"/>
    </location>
</feature>
<dbReference type="EMBL" id="JACSCY010000005">
    <property type="protein sequence ID" value="MBC6610974.1"/>
    <property type="molecule type" value="Genomic_DNA"/>
</dbReference>
<gene>
    <name evidence="2" type="ORF">H8B15_08570</name>
</gene>
<evidence type="ECO:0000313" key="2">
    <source>
        <dbReference type="EMBL" id="MBC6610974.1"/>
    </source>
</evidence>
<evidence type="ECO:0000313" key="3">
    <source>
        <dbReference type="Proteomes" id="UP000622017"/>
    </source>
</evidence>
<evidence type="ECO:0000259" key="1">
    <source>
        <dbReference type="Pfam" id="PF18480"/>
    </source>
</evidence>
<protein>
    <submittedName>
        <fullName evidence="2">DUF5615 family PIN-like protein</fullName>
    </submittedName>
</protein>
<comment type="caution">
    <text evidence="2">The sequence shown here is derived from an EMBL/GenBank/DDBJ whole genome shotgun (WGS) entry which is preliminary data.</text>
</comment>
<proteinExistence type="predicted"/>
<organism evidence="2 3">
    <name type="scientific">Hymenobacter citatus</name>
    <dbReference type="NCBI Taxonomy" id="2763506"/>
    <lineage>
        <taxon>Bacteria</taxon>
        <taxon>Pseudomonadati</taxon>
        <taxon>Bacteroidota</taxon>
        <taxon>Cytophagia</taxon>
        <taxon>Cytophagales</taxon>
        <taxon>Hymenobacteraceae</taxon>
        <taxon>Hymenobacter</taxon>
    </lineage>
</organism>
<sequence length="118" mass="13587">MKVLVDAQLPRHLARWLAHEAGFDALHTLDLPAANRTADDSINELSVRENRVVITKDADFVNSFILQSRPYKLLLVSTGNSSTNELIELFRRNLPELTKALQWHSYIELSREQLLIHR</sequence>
<reference evidence="2 3" key="1">
    <citation type="submission" date="2020-08" db="EMBL/GenBank/DDBJ databases">
        <title>Hymenobacter sp.</title>
        <authorList>
            <person name="Kim M.K."/>
        </authorList>
    </citation>
    <scope>NUCLEOTIDE SEQUENCE [LARGE SCALE GENOMIC DNA]</scope>
    <source>
        <strain evidence="2 3">BT507</strain>
    </source>
</reference>
<accession>A0ABR7MIQ8</accession>
<dbReference type="Proteomes" id="UP000622017">
    <property type="component" value="Unassembled WGS sequence"/>
</dbReference>
<dbReference type="Pfam" id="PF18480">
    <property type="entry name" value="DUF5615"/>
    <property type="match status" value="1"/>
</dbReference>
<keyword evidence="3" id="KW-1185">Reference proteome</keyword>